<evidence type="ECO:0000313" key="2">
    <source>
        <dbReference type="EMBL" id="SVE08976.1"/>
    </source>
</evidence>
<reference evidence="2" key="1">
    <citation type="submission" date="2018-05" db="EMBL/GenBank/DDBJ databases">
        <authorList>
            <person name="Lanie J.A."/>
            <person name="Ng W.-L."/>
            <person name="Kazmierczak K.M."/>
            <person name="Andrzejewski T.M."/>
            <person name="Davidsen T.M."/>
            <person name="Wayne K.J."/>
            <person name="Tettelin H."/>
            <person name="Glass J.I."/>
            <person name="Rusch D."/>
            <person name="Podicherti R."/>
            <person name="Tsui H.-C.T."/>
            <person name="Winkler M.E."/>
        </authorList>
    </citation>
    <scope>NUCLEOTIDE SEQUENCE</scope>
</reference>
<accession>A0A383AM31</accession>
<keyword evidence="1" id="KW-1133">Transmembrane helix</keyword>
<dbReference type="EMBL" id="UINC01193380">
    <property type="protein sequence ID" value="SVE08976.1"/>
    <property type="molecule type" value="Genomic_DNA"/>
</dbReference>
<keyword evidence="1" id="KW-0472">Membrane</keyword>
<evidence type="ECO:0000256" key="1">
    <source>
        <dbReference type="SAM" id="Phobius"/>
    </source>
</evidence>
<organism evidence="2">
    <name type="scientific">marine metagenome</name>
    <dbReference type="NCBI Taxonomy" id="408172"/>
    <lineage>
        <taxon>unclassified sequences</taxon>
        <taxon>metagenomes</taxon>
        <taxon>ecological metagenomes</taxon>
    </lineage>
</organism>
<sequence>MPKYDLAKKIVNRELSRRQMIKALGAVGVMTTVSPVISRSAF</sequence>
<dbReference type="InterPro" id="IPR019546">
    <property type="entry name" value="TAT_signal_bac_arc"/>
</dbReference>
<feature type="non-terminal residue" evidence="2">
    <location>
        <position position="42"/>
    </location>
</feature>
<gene>
    <name evidence="2" type="ORF">METZ01_LOCUS461830</name>
</gene>
<dbReference type="NCBIfam" id="TIGR01409">
    <property type="entry name" value="TAT_signal_seq"/>
    <property type="match status" value="1"/>
</dbReference>
<dbReference type="PROSITE" id="PS51318">
    <property type="entry name" value="TAT"/>
    <property type="match status" value="1"/>
</dbReference>
<keyword evidence="1" id="KW-0812">Transmembrane</keyword>
<proteinExistence type="predicted"/>
<protein>
    <submittedName>
        <fullName evidence="2">Uncharacterized protein</fullName>
    </submittedName>
</protein>
<name>A0A383AM31_9ZZZZ</name>
<dbReference type="AlphaFoldDB" id="A0A383AM31"/>
<dbReference type="Pfam" id="PF10518">
    <property type="entry name" value="TAT_signal"/>
    <property type="match status" value="1"/>
</dbReference>
<dbReference type="InterPro" id="IPR006311">
    <property type="entry name" value="TAT_signal"/>
</dbReference>
<feature type="transmembrane region" description="Helical" evidence="1">
    <location>
        <begin position="20"/>
        <end position="37"/>
    </location>
</feature>